<dbReference type="InterPro" id="IPR001387">
    <property type="entry name" value="Cro/C1-type_HTH"/>
</dbReference>
<evidence type="ECO:0000313" key="3">
    <source>
        <dbReference type="Proteomes" id="UP000633205"/>
    </source>
</evidence>
<dbReference type="PANTHER" id="PTHR35010">
    <property type="entry name" value="BLL4672 PROTEIN-RELATED"/>
    <property type="match status" value="1"/>
</dbReference>
<protein>
    <submittedName>
        <fullName evidence="2">Transcriptional regulator</fullName>
    </submittedName>
</protein>
<keyword evidence="3" id="KW-1185">Reference proteome</keyword>
<dbReference type="Proteomes" id="UP000633205">
    <property type="component" value="Unassembled WGS sequence"/>
</dbReference>
<feature type="domain" description="HTH cro/C1-type" evidence="1">
    <location>
        <begin position="31"/>
        <end position="78"/>
    </location>
</feature>
<dbReference type="RefSeq" id="WP_188711407.1">
    <property type="nucleotide sequence ID" value="NZ_BMHO01000001.1"/>
</dbReference>
<evidence type="ECO:0000259" key="1">
    <source>
        <dbReference type="PROSITE" id="PS50943"/>
    </source>
</evidence>
<dbReference type="AlphaFoldDB" id="A0A917DGC2"/>
<dbReference type="CDD" id="cd00093">
    <property type="entry name" value="HTH_XRE"/>
    <property type="match status" value="1"/>
</dbReference>
<dbReference type="PROSITE" id="PS50943">
    <property type="entry name" value="HTH_CROC1"/>
    <property type="match status" value="1"/>
</dbReference>
<comment type="caution">
    <text evidence="2">The sequence shown here is derived from an EMBL/GenBank/DDBJ whole genome shotgun (WGS) entry which is preliminary data.</text>
</comment>
<name>A0A917DGC2_9MICO</name>
<dbReference type="Pfam" id="PF17765">
    <property type="entry name" value="MLTR_LBD"/>
    <property type="match status" value="1"/>
</dbReference>
<dbReference type="Pfam" id="PF13560">
    <property type="entry name" value="HTH_31"/>
    <property type="match status" value="1"/>
</dbReference>
<dbReference type="InterPro" id="IPR041413">
    <property type="entry name" value="MLTR_LBD"/>
</dbReference>
<dbReference type="EMBL" id="BMHO01000001">
    <property type="protein sequence ID" value="GGD33542.1"/>
    <property type="molecule type" value="Genomic_DNA"/>
</dbReference>
<reference evidence="2" key="2">
    <citation type="submission" date="2020-09" db="EMBL/GenBank/DDBJ databases">
        <authorList>
            <person name="Sun Q."/>
            <person name="Zhou Y."/>
        </authorList>
    </citation>
    <scope>NUCLEOTIDE SEQUENCE</scope>
    <source>
        <strain evidence="2">CGMCC 1.15152</strain>
    </source>
</reference>
<organism evidence="2 3">
    <name type="scientific">Microbacterium faecale</name>
    <dbReference type="NCBI Taxonomy" id="1804630"/>
    <lineage>
        <taxon>Bacteria</taxon>
        <taxon>Bacillati</taxon>
        <taxon>Actinomycetota</taxon>
        <taxon>Actinomycetes</taxon>
        <taxon>Micrococcales</taxon>
        <taxon>Microbacteriaceae</taxon>
        <taxon>Microbacterium</taxon>
    </lineage>
</organism>
<sequence>MSIGPYLRSLRGRIPPESLSLPHAGVRRVPGLRREEVAVLAGVSVDYYTRLEQGREKNPSAQIVEALCRGLDLTGDERDHLFRLAGYQPPNPVVPNAVRPELTRLLEQWSDQAAFVLTGTLDIVAPNALARALFADVTHQDNLARMVFLDPAARAFYVDWERAAESVVATLRHNTTRTPAAVMDPFVRELSESSAEFARLWHEQRVRGKTHAVKRFRHRQVGDLSLEYQAFDVPETAGWQIIIYAAEPGTASAEALALLGTFTHLLHNAGFGRQK</sequence>
<dbReference type="Gene3D" id="3.30.450.180">
    <property type="match status" value="1"/>
</dbReference>
<dbReference type="InterPro" id="IPR010982">
    <property type="entry name" value="Lambda_DNA-bd_dom_sf"/>
</dbReference>
<evidence type="ECO:0000313" key="2">
    <source>
        <dbReference type="EMBL" id="GGD33542.1"/>
    </source>
</evidence>
<accession>A0A917DGC2</accession>
<dbReference type="SMART" id="SM00530">
    <property type="entry name" value="HTH_XRE"/>
    <property type="match status" value="1"/>
</dbReference>
<dbReference type="GO" id="GO:0003677">
    <property type="term" value="F:DNA binding"/>
    <property type="evidence" value="ECO:0007669"/>
    <property type="project" value="InterPro"/>
</dbReference>
<dbReference type="Gene3D" id="1.10.260.40">
    <property type="entry name" value="lambda repressor-like DNA-binding domains"/>
    <property type="match status" value="1"/>
</dbReference>
<proteinExistence type="predicted"/>
<gene>
    <name evidence="2" type="ORF">GCM10010915_12400</name>
</gene>
<dbReference type="PANTHER" id="PTHR35010:SF2">
    <property type="entry name" value="BLL4672 PROTEIN"/>
    <property type="match status" value="1"/>
</dbReference>
<dbReference type="SUPFAM" id="SSF47413">
    <property type="entry name" value="lambda repressor-like DNA-binding domains"/>
    <property type="match status" value="1"/>
</dbReference>
<reference evidence="2" key="1">
    <citation type="journal article" date="2014" name="Int. J. Syst. Evol. Microbiol.">
        <title>Complete genome sequence of Corynebacterium casei LMG S-19264T (=DSM 44701T), isolated from a smear-ripened cheese.</title>
        <authorList>
            <consortium name="US DOE Joint Genome Institute (JGI-PGF)"/>
            <person name="Walter F."/>
            <person name="Albersmeier A."/>
            <person name="Kalinowski J."/>
            <person name="Ruckert C."/>
        </authorList>
    </citation>
    <scope>NUCLEOTIDE SEQUENCE</scope>
    <source>
        <strain evidence="2">CGMCC 1.15152</strain>
    </source>
</reference>